<sequence>MPRKILLPILILVPAFFLVMLGMRNPVLDHTPGPKQRPRAVIEKELKGSFACAPVVHAADLPAPLVVPARQAEPYRHPIPMYTGVAAPARCILPPRAPPISLAAFS</sequence>
<dbReference type="AlphaFoldDB" id="A0A8J7IPH2"/>
<accession>A0A8J7IPH2</accession>
<protein>
    <submittedName>
        <fullName evidence="1">Uncharacterized protein</fullName>
    </submittedName>
</protein>
<gene>
    <name evidence="1" type="ORF">JFN93_12150</name>
</gene>
<comment type="caution">
    <text evidence="1">The sequence shown here is derived from an EMBL/GenBank/DDBJ whole genome shotgun (WGS) entry which is preliminary data.</text>
</comment>
<evidence type="ECO:0000313" key="2">
    <source>
        <dbReference type="Proteomes" id="UP000636888"/>
    </source>
</evidence>
<dbReference type="EMBL" id="JAEMHM010000009">
    <property type="protein sequence ID" value="MBJ6725463.1"/>
    <property type="molecule type" value="Genomic_DNA"/>
</dbReference>
<reference evidence="1" key="1">
    <citation type="submission" date="2020-12" db="EMBL/GenBank/DDBJ databases">
        <title>Geomonas sp. Red875, isolated from river sediment.</title>
        <authorList>
            <person name="Xu Z."/>
            <person name="Zhang Z."/>
            <person name="Masuda Y."/>
            <person name="Itoh H."/>
            <person name="Senoo K."/>
        </authorList>
    </citation>
    <scope>NUCLEOTIDE SEQUENCE</scope>
    <source>
        <strain evidence="1">Red875</strain>
    </source>
</reference>
<keyword evidence="2" id="KW-1185">Reference proteome</keyword>
<dbReference type="RefSeq" id="WP_199384354.1">
    <property type="nucleotide sequence ID" value="NZ_JAEMHM010000009.1"/>
</dbReference>
<organism evidence="1 2">
    <name type="scientific">Geomesophilobacter sediminis</name>
    <dbReference type="NCBI Taxonomy" id="2798584"/>
    <lineage>
        <taxon>Bacteria</taxon>
        <taxon>Pseudomonadati</taxon>
        <taxon>Thermodesulfobacteriota</taxon>
        <taxon>Desulfuromonadia</taxon>
        <taxon>Geobacterales</taxon>
        <taxon>Geobacteraceae</taxon>
        <taxon>Geomesophilobacter</taxon>
    </lineage>
</organism>
<dbReference type="Proteomes" id="UP000636888">
    <property type="component" value="Unassembled WGS sequence"/>
</dbReference>
<evidence type="ECO:0000313" key="1">
    <source>
        <dbReference type="EMBL" id="MBJ6725463.1"/>
    </source>
</evidence>
<proteinExistence type="predicted"/>
<name>A0A8J7IPH2_9BACT</name>